<proteinExistence type="predicted"/>
<dbReference type="Pfam" id="PF03747">
    <property type="entry name" value="ADP_ribosyl_GH"/>
    <property type="match status" value="1"/>
</dbReference>
<dbReference type="InterPro" id="IPR050792">
    <property type="entry name" value="ADP-ribosylglycohydrolase"/>
</dbReference>
<dbReference type="Proteomes" id="UP000605676">
    <property type="component" value="Unassembled WGS sequence"/>
</dbReference>
<sequence length="270" mass="29980">MRGAIIGDIIGSAFIDSPQPSLKFQLLKPFSAYTDDTVLTISTADAILSGKPYCNKLRQWTQHYPKAGYQPAFLEWALSNNPNEIYKSKGDGAARRISPIGFAATTLDEAMEEARKATIVTHPDEAKITASQALCGSIFLAKSGKKKSEIRDFLCNQLGYELPETLTKECATILNERYQSPVPCAIMAVLVSDNFENAIRHAIWIDGPSNTLGSITGAVAQAYYKHIPKSIIRKSLARLSPELEDILSQFENKYCQPFLIDKKEIQFNFH</sequence>
<dbReference type="PANTHER" id="PTHR16222">
    <property type="entry name" value="ADP-RIBOSYLGLYCOHYDROLASE"/>
    <property type="match status" value="1"/>
</dbReference>
<dbReference type="InterPro" id="IPR036705">
    <property type="entry name" value="Ribosyl_crysJ1_sf"/>
</dbReference>
<dbReference type="InterPro" id="IPR005502">
    <property type="entry name" value="Ribosyl_crysJ1"/>
</dbReference>
<dbReference type="RefSeq" id="WP_200464471.1">
    <property type="nucleotide sequence ID" value="NZ_JAENRR010000014.1"/>
</dbReference>
<accession>A0ABS1HIW8</accession>
<organism evidence="1 2">
    <name type="scientific">Carboxylicivirga marina</name>
    <dbReference type="NCBI Taxonomy" id="2800988"/>
    <lineage>
        <taxon>Bacteria</taxon>
        <taxon>Pseudomonadati</taxon>
        <taxon>Bacteroidota</taxon>
        <taxon>Bacteroidia</taxon>
        <taxon>Marinilabiliales</taxon>
        <taxon>Marinilabiliaceae</taxon>
        <taxon>Carboxylicivirga</taxon>
    </lineage>
</organism>
<dbReference type="Gene3D" id="1.10.4080.10">
    <property type="entry name" value="ADP-ribosylation/Crystallin J1"/>
    <property type="match status" value="1"/>
</dbReference>
<reference evidence="1 2" key="1">
    <citation type="submission" date="2021-01" db="EMBL/GenBank/DDBJ databases">
        <title>Carboxyliciviraga sp.nov., isolated from coastal sediments.</title>
        <authorList>
            <person name="Lu D."/>
            <person name="Zhang T."/>
        </authorList>
    </citation>
    <scope>NUCLEOTIDE SEQUENCE [LARGE SCALE GENOMIC DNA]</scope>
    <source>
        <strain evidence="1 2">N1Y132</strain>
    </source>
</reference>
<protein>
    <submittedName>
        <fullName evidence="1">ADP-ribosylglycohydrolase family protein</fullName>
    </submittedName>
</protein>
<evidence type="ECO:0000313" key="1">
    <source>
        <dbReference type="EMBL" id="MBK3517243.1"/>
    </source>
</evidence>
<dbReference type="PANTHER" id="PTHR16222:SF12">
    <property type="entry name" value="ADP-RIBOSYLGLYCOHYDROLASE-RELATED"/>
    <property type="match status" value="1"/>
</dbReference>
<comment type="caution">
    <text evidence="1">The sequence shown here is derived from an EMBL/GenBank/DDBJ whole genome shotgun (WGS) entry which is preliminary data.</text>
</comment>
<evidence type="ECO:0000313" key="2">
    <source>
        <dbReference type="Proteomes" id="UP000605676"/>
    </source>
</evidence>
<gene>
    <name evidence="1" type="ORF">JIV24_07825</name>
</gene>
<dbReference type="SUPFAM" id="SSF101478">
    <property type="entry name" value="ADP-ribosylglycohydrolase"/>
    <property type="match status" value="1"/>
</dbReference>
<name>A0ABS1HIW8_9BACT</name>
<keyword evidence="2" id="KW-1185">Reference proteome</keyword>
<dbReference type="EMBL" id="JAENRR010000014">
    <property type="protein sequence ID" value="MBK3517243.1"/>
    <property type="molecule type" value="Genomic_DNA"/>
</dbReference>